<keyword evidence="1" id="KW-0808">Transferase</keyword>
<evidence type="ECO:0000256" key="3">
    <source>
        <dbReference type="ARBA" id="ARBA00022777"/>
    </source>
</evidence>
<dbReference type="GO" id="GO:0004674">
    <property type="term" value="F:protein serine/threonine kinase activity"/>
    <property type="evidence" value="ECO:0007669"/>
    <property type="project" value="UniProtKB-KW"/>
</dbReference>
<feature type="compositionally biased region" description="Low complexity" evidence="5">
    <location>
        <begin position="385"/>
        <end position="396"/>
    </location>
</feature>
<dbReference type="PROSITE" id="PS00109">
    <property type="entry name" value="PROTEIN_KINASE_TYR"/>
    <property type="match status" value="1"/>
</dbReference>
<dbReference type="Gene3D" id="3.30.200.20">
    <property type="entry name" value="Phosphorylase Kinase, domain 1"/>
    <property type="match status" value="1"/>
</dbReference>
<evidence type="ECO:0000313" key="7">
    <source>
        <dbReference type="EMBL" id="AXM42936.1"/>
    </source>
</evidence>
<dbReference type="AlphaFoldDB" id="A0A346D7C1"/>
<dbReference type="PANTHER" id="PTHR43289">
    <property type="entry name" value="MITOGEN-ACTIVATED PROTEIN KINASE KINASE KINASE 20-RELATED"/>
    <property type="match status" value="1"/>
</dbReference>
<dbReference type="Gene3D" id="1.10.510.10">
    <property type="entry name" value="Transferase(Phosphotransferase) domain 1"/>
    <property type="match status" value="1"/>
</dbReference>
<feature type="compositionally biased region" description="Pro residues" evidence="5">
    <location>
        <begin position="532"/>
        <end position="547"/>
    </location>
</feature>
<organism evidence="7">
    <name type="scientific">Pyxidicoccus fallax</name>
    <dbReference type="NCBI Taxonomy" id="394095"/>
    <lineage>
        <taxon>Bacteria</taxon>
        <taxon>Pseudomonadati</taxon>
        <taxon>Myxococcota</taxon>
        <taxon>Myxococcia</taxon>
        <taxon>Myxococcales</taxon>
        <taxon>Cystobacterineae</taxon>
        <taxon>Myxococcaceae</taxon>
        <taxon>Pyxidicoccus</taxon>
    </lineage>
</organism>
<dbReference type="Pfam" id="PF00069">
    <property type="entry name" value="Pkinase"/>
    <property type="match status" value="1"/>
</dbReference>
<proteinExistence type="predicted"/>
<dbReference type="SUPFAM" id="SSF56112">
    <property type="entry name" value="Protein kinase-like (PK-like)"/>
    <property type="match status" value="1"/>
</dbReference>
<dbReference type="InterPro" id="IPR000719">
    <property type="entry name" value="Prot_kinase_dom"/>
</dbReference>
<dbReference type="CDD" id="cd14014">
    <property type="entry name" value="STKc_PknB_like"/>
    <property type="match status" value="1"/>
</dbReference>
<feature type="domain" description="Protein kinase" evidence="6">
    <location>
        <begin position="7"/>
        <end position="283"/>
    </location>
</feature>
<protein>
    <submittedName>
        <fullName evidence="7">Serine/threonine protein kinase Pkn6</fullName>
    </submittedName>
</protein>
<dbReference type="EMBL" id="MH048639">
    <property type="protein sequence ID" value="AXM42936.1"/>
    <property type="molecule type" value="Genomic_DNA"/>
</dbReference>
<dbReference type="InterPro" id="IPR008266">
    <property type="entry name" value="Tyr_kinase_AS"/>
</dbReference>
<feature type="region of interest" description="Disordered" evidence="5">
    <location>
        <begin position="498"/>
        <end position="553"/>
    </location>
</feature>
<reference evidence="7" key="1">
    <citation type="journal article" date="2018" name="Chem. Sci.">
        <title>Self-resistance guided genome mining uncovers new topoisomerase inhibitors from myxobacteria.</title>
        <authorList>
            <person name="Panter F."/>
            <person name="Krug D."/>
            <person name="Baumann S."/>
            <person name="Muller R."/>
        </authorList>
    </citation>
    <scope>NUCLEOTIDE SEQUENCE</scope>
    <source>
        <strain evidence="7">And48</strain>
    </source>
</reference>
<feature type="region of interest" description="Disordered" evidence="5">
    <location>
        <begin position="307"/>
        <end position="465"/>
    </location>
</feature>
<feature type="compositionally biased region" description="Pro residues" evidence="5">
    <location>
        <begin position="374"/>
        <end position="384"/>
    </location>
</feature>
<dbReference type="PANTHER" id="PTHR43289:SF6">
    <property type="entry name" value="SERINE_THREONINE-PROTEIN KINASE NEKL-3"/>
    <property type="match status" value="1"/>
</dbReference>
<feature type="compositionally biased region" description="Low complexity" evidence="5">
    <location>
        <begin position="429"/>
        <end position="442"/>
    </location>
</feature>
<evidence type="ECO:0000256" key="5">
    <source>
        <dbReference type="SAM" id="MobiDB-lite"/>
    </source>
</evidence>
<gene>
    <name evidence="7" type="primary">orf6</name>
</gene>
<name>A0A346D7C1_9BACT</name>
<accession>A0A346D7C1</accession>
<evidence type="ECO:0000256" key="1">
    <source>
        <dbReference type="ARBA" id="ARBA00022679"/>
    </source>
</evidence>
<dbReference type="PRINTS" id="PR01217">
    <property type="entry name" value="PRICHEXTENSN"/>
</dbReference>
<dbReference type="PROSITE" id="PS50011">
    <property type="entry name" value="PROTEIN_KINASE_DOM"/>
    <property type="match status" value="1"/>
</dbReference>
<evidence type="ECO:0000259" key="6">
    <source>
        <dbReference type="PROSITE" id="PS50011"/>
    </source>
</evidence>
<dbReference type="GO" id="GO:0005524">
    <property type="term" value="F:ATP binding"/>
    <property type="evidence" value="ECO:0007669"/>
    <property type="project" value="UniProtKB-KW"/>
</dbReference>
<keyword evidence="4" id="KW-0067">ATP-binding</keyword>
<evidence type="ECO:0000256" key="4">
    <source>
        <dbReference type="ARBA" id="ARBA00022840"/>
    </source>
</evidence>
<keyword evidence="2" id="KW-0547">Nucleotide-binding</keyword>
<evidence type="ECO:0000256" key="2">
    <source>
        <dbReference type="ARBA" id="ARBA00022741"/>
    </source>
</evidence>
<sequence>MDQMGKYQLMRKLATGGMAEVFLAKSSGPLGFEKHLVVKRILPHLAEDPQFVEMFLAEAKLAARLNHANIVQIFDFGMEGGSYFIAMEYVDGVDLRTLKRRAKHQGTSIAFPLCARLLSMACEGLAYAHELVDPATGQPLNLIHRDISPDNIFVSKTGGLKILDFGIAKATTAGLRTQSGVLKGKVPYMPPEYLLGEPIDARTDIYALGVVLFELVAGRRPYRSDNDARLIQAVLNEPLPDIRDLRQGVPEQLVQILSRALAKHPHRRYGSCREFHADLERFLYLYSEPVGAIQIAAFVREMSGPLPPEAANESVPTTPEPRLLLENNEMEAPKSVVTRRDRTPGASKPPVEAPSPPPEVTEVETKQVTVPVTAPLPAPPPPRAATPLPRARPLPATREEEAVPSPRPAEPRSPAVVPKPAQPVSKPHPTVARPAPVAKAPPAVRPLPPARARAVTEDDEEAFRPRQGWMQRNLKWWAPAALGFLTLGVASAVVGNKPPAASPAPVEPVSTVPAPQPPAQEPGGAVEQVQPEAPPSTVPPEHSPPPEADAGVPSTTLLAEAPEPAPSTQVANAADARAVIRVRSTLPGEVIINNTRLGKPPVEYTVAPGEVRISVGGTYQGHRFSRRQTVKLEANKEHVIDFTFVKRNVILRVSPQNLHIMKMDDIPLDGQGQIEVSTYEGEHHLTLFHPLTKKTYSAKCTPELNKKLKLWLCKSIIDVP</sequence>
<dbReference type="InterPro" id="IPR011009">
    <property type="entry name" value="Kinase-like_dom_sf"/>
</dbReference>
<keyword evidence="7" id="KW-0723">Serine/threonine-protein kinase</keyword>
<keyword evidence="3 7" id="KW-0418">Kinase</keyword>